<sequence>MCIPELADSKLAPFSLLCKLHDDLYSPPGQSQNKGFIPVNWIVQLTNEVEALKDQKEELAHEIKNIHEDDSDMAATHVLRFDLILALEVKEVVISHLESPIKHKTNELNIGDPVTAARLEKMKNNNWFSIQLNMCALRDRIVAKIWEHKFEVTNLDCAVHTQAMDHATQEHAKKAITCFSPTITKLISQFNKLQKKLTMWKKPTPHVIIPPPIDSKGSHKLDVDANIWLDLNVDEETVAEFETNQFEDDEGILAAESSNNDSVDSFAGELDRIMEVDLIVGEALDRDALQSGE</sequence>
<organism evidence="2 3">
    <name type="scientific">Hydnum rufescens UP504</name>
    <dbReference type="NCBI Taxonomy" id="1448309"/>
    <lineage>
        <taxon>Eukaryota</taxon>
        <taxon>Fungi</taxon>
        <taxon>Dikarya</taxon>
        <taxon>Basidiomycota</taxon>
        <taxon>Agaricomycotina</taxon>
        <taxon>Agaricomycetes</taxon>
        <taxon>Cantharellales</taxon>
        <taxon>Hydnaceae</taxon>
        <taxon>Hydnum</taxon>
    </lineage>
</organism>
<evidence type="ECO:0000256" key="1">
    <source>
        <dbReference type="SAM" id="Coils"/>
    </source>
</evidence>
<gene>
    <name evidence="2" type="ORF">BS47DRAFT_1390104</name>
</gene>
<keyword evidence="1" id="KW-0175">Coiled coil</keyword>
<dbReference type="EMBL" id="MU128934">
    <property type="protein sequence ID" value="KAF9517049.1"/>
    <property type="molecule type" value="Genomic_DNA"/>
</dbReference>
<reference evidence="2" key="1">
    <citation type="journal article" date="2020" name="Nat. Commun.">
        <title>Large-scale genome sequencing of mycorrhizal fungi provides insights into the early evolution of symbiotic traits.</title>
        <authorList>
            <person name="Miyauchi S."/>
            <person name="Kiss E."/>
            <person name="Kuo A."/>
            <person name="Drula E."/>
            <person name="Kohler A."/>
            <person name="Sanchez-Garcia M."/>
            <person name="Morin E."/>
            <person name="Andreopoulos B."/>
            <person name="Barry K.W."/>
            <person name="Bonito G."/>
            <person name="Buee M."/>
            <person name="Carver A."/>
            <person name="Chen C."/>
            <person name="Cichocki N."/>
            <person name="Clum A."/>
            <person name="Culley D."/>
            <person name="Crous P.W."/>
            <person name="Fauchery L."/>
            <person name="Girlanda M."/>
            <person name="Hayes R.D."/>
            <person name="Keri Z."/>
            <person name="LaButti K."/>
            <person name="Lipzen A."/>
            <person name="Lombard V."/>
            <person name="Magnuson J."/>
            <person name="Maillard F."/>
            <person name="Murat C."/>
            <person name="Nolan M."/>
            <person name="Ohm R.A."/>
            <person name="Pangilinan J."/>
            <person name="Pereira M.F."/>
            <person name="Perotto S."/>
            <person name="Peter M."/>
            <person name="Pfister S."/>
            <person name="Riley R."/>
            <person name="Sitrit Y."/>
            <person name="Stielow J.B."/>
            <person name="Szollosi G."/>
            <person name="Zifcakova L."/>
            <person name="Stursova M."/>
            <person name="Spatafora J.W."/>
            <person name="Tedersoo L."/>
            <person name="Vaario L.M."/>
            <person name="Yamada A."/>
            <person name="Yan M."/>
            <person name="Wang P."/>
            <person name="Xu J."/>
            <person name="Bruns T."/>
            <person name="Baldrian P."/>
            <person name="Vilgalys R."/>
            <person name="Dunand C."/>
            <person name="Henrissat B."/>
            <person name="Grigoriev I.V."/>
            <person name="Hibbett D."/>
            <person name="Nagy L.G."/>
            <person name="Martin F.M."/>
        </authorList>
    </citation>
    <scope>NUCLEOTIDE SEQUENCE</scope>
    <source>
        <strain evidence="2">UP504</strain>
    </source>
</reference>
<comment type="caution">
    <text evidence="2">The sequence shown here is derived from an EMBL/GenBank/DDBJ whole genome shotgun (WGS) entry which is preliminary data.</text>
</comment>
<name>A0A9P6B3Z3_9AGAM</name>
<evidence type="ECO:0000313" key="2">
    <source>
        <dbReference type="EMBL" id="KAF9517049.1"/>
    </source>
</evidence>
<feature type="coiled-coil region" evidence="1">
    <location>
        <begin position="42"/>
        <end position="69"/>
    </location>
</feature>
<accession>A0A9P6B3Z3</accession>
<keyword evidence="3" id="KW-1185">Reference proteome</keyword>
<dbReference type="Proteomes" id="UP000886523">
    <property type="component" value="Unassembled WGS sequence"/>
</dbReference>
<proteinExistence type="predicted"/>
<protein>
    <submittedName>
        <fullName evidence="2">Uncharacterized protein</fullName>
    </submittedName>
</protein>
<dbReference type="AlphaFoldDB" id="A0A9P6B3Z3"/>
<evidence type="ECO:0000313" key="3">
    <source>
        <dbReference type="Proteomes" id="UP000886523"/>
    </source>
</evidence>